<name>A0A8T3A6N0_DENNO</name>
<comment type="caution">
    <text evidence="1">The sequence shown here is derived from an EMBL/GenBank/DDBJ whole genome shotgun (WGS) entry which is preliminary data.</text>
</comment>
<dbReference type="EMBL" id="JAGYWB010000019">
    <property type="protein sequence ID" value="KAI0488323.1"/>
    <property type="molecule type" value="Genomic_DNA"/>
</dbReference>
<reference evidence="1" key="1">
    <citation type="journal article" date="2022" name="Front. Genet.">
        <title>Chromosome-Scale Assembly of the Dendrobium nobile Genome Provides Insights Into the Molecular Mechanism of the Biosynthesis of the Medicinal Active Ingredient of Dendrobium.</title>
        <authorList>
            <person name="Xu Q."/>
            <person name="Niu S.-C."/>
            <person name="Li K.-L."/>
            <person name="Zheng P.-J."/>
            <person name="Zhang X.-J."/>
            <person name="Jia Y."/>
            <person name="Liu Y."/>
            <person name="Niu Y.-X."/>
            <person name="Yu L.-H."/>
            <person name="Chen D.-F."/>
            <person name="Zhang G.-Q."/>
        </authorList>
    </citation>
    <scope>NUCLEOTIDE SEQUENCE</scope>
    <source>
        <tissue evidence="1">Leaf</tissue>
    </source>
</reference>
<dbReference type="AlphaFoldDB" id="A0A8T3A6N0"/>
<organism evidence="1 3">
    <name type="scientific">Dendrobium nobile</name>
    <name type="common">Orchid</name>
    <dbReference type="NCBI Taxonomy" id="94219"/>
    <lineage>
        <taxon>Eukaryota</taxon>
        <taxon>Viridiplantae</taxon>
        <taxon>Streptophyta</taxon>
        <taxon>Embryophyta</taxon>
        <taxon>Tracheophyta</taxon>
        <taxon>Spermatophyta</taxon>
        <taxon>Magnoliopsida</taxon>
        <taxon>Liliopsida</taxon>
        <taxon>Asparagales</taxon>
        <taxon>Orchidaceae</taxon>
        <taxon>Epidendroideae</taxon>
        <taxon>Malaxideae</taxon>
        <taxon>Dendrobiinae</taxon>
        <taxon>Dendrobium</taxon>
    </lineage>
</organism>
<evidence type="ECO:0000313" key="3">
    <source>
        <dbReference type="Proteomes" id="UP000829196"/>
    </source>
</evidence>
<dbReference type="Proteomes" id="UP000829196">
    <property type="component" value="Unassembled WGS sequence"/>
</dbReference>
<accession>A0A8T3A6N0</accession>
<proteinExistence type="predicted"/>
<evidence type="ECO:0000313" key="2">
    <source>
        <dbReference type="EMBL" id="KAI0519274.1"/>
    </source>
</evidence>
<evidence type="ECO:0000313" key="1">
    <source>
        <dbReference type="EMBL" id="KAI0488323.1"/>
    </source>
</evidence>
<protein>
    <submittedName>
        <fullName evidence="1">Uncharacterized protein</fullName>
    </submittedName>
</protein>
<dbReference type="EMBL" id="JAGYWB010000006">
    <property type="protein sequence ID" value="KAI0519274.1"/>
    <property type="molecule type" value="Genomic_DNA"/>
</dbReference>
<sequence>MTSSSSTSSIKRSPSRDFLHIIPRKKLIYDGTIRLTKSTSYPMDEYLEEKSRSNEIFRCCLHEWSWYEDDSLWDAYHEVIKSQYPMYVDGEIITDMGWKFVQQRFRDHNSHLAPIKILRTRIHEITRKKDGSVVVNVENPITDVQHCILYKRWDTNQDAFLSEKYQDLNIIDGKKKKEFLNIKDWHHIQKQFTEKFLCCPTLTQLQARMRIVLSHM</sequence>
<keyword evidence="3" id="KW-1185">Reference proteome</keyword>
<gene>
    <name evidence="2" type="ORF">KFK09_006716</name>
    <name evidence="1" type="ORF">KFK09_028151</name>
</gene>
<dbReference type="OrthoDB" id="797646at2759"/>